<evidence type="ECO:0000256" key="9">
    <source>
        <dbReference type="ARBA" id="ARBA00023180"/>
    </source>
</evidence>
<evidence type="ECO:0000256" key="2">
    <source>
        <dbReference type="ARBA" id="ARBA00007447"/>
    </source>
</evidence>
<sequence>MHSSLHLVLTLVFASLLALAVPTTSGIQKRSFIVKRVPAPALRPRDGVEEMARAFNKYNLPLPRDLSNAIEKRQLKKRELDMAAEASKADKRGDDQSTHQRRDGMGGDQDVRLGLAAAMGERRSLQTRGRSELGNGQSDFQRRDGMGGDQHIRLGLAATMGQRRSIQARQDQEPAAAAEKQPEGEQPEGEQPEGEQPEGEQPEGEQPQGEQPQGEQPQGEQPQGEQPAGEQAAGEQPQGGQPQQQGKDVGSVQAKPENNDAEYLSPVKIGGQELTLDFDTGSSDLWVFNTQLAQQPQQQQPQQQSQQQPQLSRALQNHVLYNPQDSKTFEEAPGLQFKISYGDGSGALGTVGMDEVDVGGVKTMQAVQLPTQVTGSFLKDANNNGLMGLAFSKINTVKPEKQKTFFESAMPLLKEPVFTADLRRNSSGAYEFGSIDQSKFQGEMKWTAVNNTQGFWQFPSTQFAVGDGQPQQTTAGAQAIADTGTTLILADSKIAQAYYSQVPGAQMSQAVGGYTIPCDAKLPDLMLAIGDNMARVAGDQINFSPIQAGSTECFGGIQAVPGGTMGIYGDIFFKSNFVAFHGGNDTQGPMLGVAQHA</sequence>
<reference evidence="15 16" key="2">
    <citation type="journal article" date="2017" name="Sci. Rep.">
        <title>Ant-infecting Ophiocordyceps genomes reveal a high diversity of potential behavioral manipulation genes and a possible major role for enterotoxins.</title>
        <authorList>
            <person name="de Bekker C."/>
            <person name="Ohm R.A."/>
            <person name="Evans H.C."/>
            <person name="Brachmann A."/>
            <person name="Hughes D.P."/>
        </authorList>
    </citation>
    <scope>NUCLEOTIDE SEQUENCE [LARGE SCALE GENOMIC DNA]</scope>
    <source>
        <strain evidence="15 16">SC16a</strain>
    </source>
</reference>
<evidence type="ECO:0000256" key="4">
    <source>
        <dbReference type="ARBA" id="ARBA00022670"/>
    </source>
</evidence>
<dbReference type="AlphaFoldDB" id="A0A2A9P681"/>
<feature type="region of interest" description="Disordered" evidence="12">
    <location>
        <begin position="81"/>
        <end position="148"/>
    </location>
</feature>
<feature type="compositionally biased region" description="Low complexity" evidence="12">
    <location>
        <begin position="204"/>
        <end position="246"/>
    </location>
</feature>
<reference evidence="15 16" key="1">
    <citation type="journal article" date="2015" name="BMC Genomics">
        <title>Gene expression during zombie ant biting behavior reflects the complexity underlying fungal parasitic behavioral manipulation.</title>
        <authorList>
            <person name="de Bekker C."/>
            <person name="Ohm R.A."/>
            <person name="Loreto R.G."/>
            <person name="Sebastian A."/>
            <person name="Albert I."/>
            <person name="Merrow M."/>
            <person name="Brachmann A."/>
            <person name="Hughes D.P."/>
        </authorList>
    </citation>
    <scope>NUCLEOTIDE SEQUENCE [LARGE SCALE GENOMIC DNA]</scope>
    <source>
        <strain evidence="15 16">SC16a</strain>
    </source>
</reference>
<protein>
    <recommendedName>
        <fullName evidence="14">Peptidase A1 domain-containing protein</fullName>
    </recommendedName>
</protein>
<evidence type="ECO:0000313" key="16">
    <source>
        <dbReference type="Proteomes" id="UP000037136"/>
    </source>
</evidence>
<dbReference type="InterPro" id="IPR001461">
    <property type="entry name" value="Aspartic_peptidase_A1"/>
</dbReference>
<proteinExistence type="inferred from homology"/>
<feature type="active site" evidence="10">
    <location>
        <position position="482"/>
    </location>
</feature>
<keyword evidence="3" id="KW-0964">Secreted</keyword>
<evidence type="ECO:0000256" key="5">
    <source>
        <dbReference type="ARBA" id="ARBA00022729"/>
    </source>
</evidence>
<dbReference type="Gene3D" id="2.40.70.10">
    <property type="entry name" value="Acid Proteases"/>
    <property type="match status" value="2"/>
</dbReference>
<comment type="subcellular location">
    <subcellularLocation>
        <location evidence="1">Secreted</location>
    </subcellularLocation>
</comment>
<dbReference type="PROSITE" id="PS51767">
    <property type="entry name" value="PEPTIDASE_A1"/>
    <property type="match status" value="1"/>
</dbReference>
<dbReference type="EMBL" id="LAZP02000525">
    <property type="protein sequence ID" value="PFH56704.1"/>
    <property type="molecule type" value="Genomic_DNA"/>
</dbReference>
<feature type="chain" id="PRO_5013038392" description="Peptidase A1 domain-containing protein" evidence="13">
    <location>
        <begin position="21"/>
        <end position="597"/>
    </location>
</feature>
<dbReference type="GO" id="GO:0005576">
    <property type="term" value="C:extracellular region"/>
    <property type="evidence" value="ECO:0007669"/>
    <property type="project" value="UniProtKB-SubCell"/>
</dbReference>
<evidence type="ECO:0000256" key="8">
    <source>
        <dbReference type="ARBA" id="ARBA00023145"/>
    </source>
</evidence>
<keyword evidence="5 13" id="KW-0732">Signal</keyword>
<feature type="signal peptide" evidence="13">
    <location>
        <begin position="1"/>
        <end position="20"/>
    </location>
</feature>
<keyword evidence="7 11" id="KW-0378">Hydrolase</keyword>
<evidence type="ECO:0000256" key="1">
    <source>
        <dbReference type="ARBA" id="ARBA00004613"/>
    </source>
</evidence>
<keyword evidence="9" id="KW-0325">Glycoprotein</keyword>
<dbReference type="CDD" id="cd06097">
    <property type="entry name" value="Aspergillopepsin_like"/>
    <property type="match status" value="1"/>
</dbReference>
<organism evidence="15 16">
    <name type="scientific">Ophiocordyceps unilateralis</name>
    <name type="common">Zombie-ant fungus</name>
    <name type="synonym">Torrubia unilateralis</name>
    <dbReference type="NCBI Taxonomy" id="268505"/>
    <lineage>
        <taxon>Eukaryota</taxon>
        <taxon>Fungi</taxon>
        <taxon>Dikarya</taxon>
        <taxon>Ascomycota</taxon>
        <taxon>Pezizomycotina</taxon>
        <taxon>Sordariomycetes</taxon>
        <taxon>Hypocreomycetidae</taxon>
        <taxon>Hypocreales</taxon>
        <taxon>Ophiocordycipitaceae</taxon>
        <taxon>Ophiocordyceps</taxon>
    </lineage>
</organism>
<dbReference type="OrthoDB" id="2747330at2759"/>
<dbReference type="PANTHER" id="PTHR47966:SF23">
    <property type="entry name" value="ASPARTIC ENDOPEPTIDASE, PUTATIVE (AFU_ORTHOLOGUE AFUA_2G15950)-RELATED"/>
    <property type="match status" value="1"/>
</dbReference>
<dbReference type="InterPro" id="IPR001969">
    <property type="entry name" value="Aspartic_peptidase_AS"/>
</dbReference>
<gene>
    <name evidence="15" type="ORF">XA68_16119</name>
</gene>
<dbReference type="PANTHER" id="PTHR47966">
    <property type="entry name" value="BETA-SITE APP-CLEAVING ENZYME, ISOFORM A-RELATED"/>
    <property type="match status" value="1"/>
</dbReference>
<feature type="compositionally biased region" description="Acidic residues" evidence="12">
    <location>
        <begin position="185"/>
        <end position="203"/>
    </location>
</feature>
<keyword evidence="16" id="KW-1185">Reference proteome</keyword>
<keyword evidence="6 11" id="KW-0064">Aspartyl protease</keyword>
<dbReference type="PRINTS" id="PR00792">
    <property type="entry name" value="PEPSIN"/>
</dbReference>
<dbReference type="PROSITE" id="PS00141">
    <property type="entry name" value="ASP_PROTEASE"/>
    <property type="match status" value="2"/>
</dbReference>
<dbReference type="Pfam" id="PF00026">
    <property type="entry name" value="Asp"/>
    <property type="match status" value="1"/>
</dbReference>
<dbReference type="Proteomes" id="UP000037136">
    <property type="component" value="Unassembled WGS sequence"/>
</dbReference>
<dbReference type="InterPro" id="IPR021109">
    <property type="entry name" value="Peptidase_aspartic_dom_sf"/>
</dbReference>
<keyword evidence="8" id="KW-0865">Zymogen</keyword>
<dbReference type="GO" id="GO:0004190">
    <property type="term" value="F:aspartic-type endopeptidase activity"/>
    <property type="evidence" value="ECO:0007669"/>
    <property type="project" value="UniProtKB-KW"/>
</dbReference>
<evidence type="ECO:0000259" key="14">
    <source>
        <dbReference type="PROSITE" id="PS51767"/>
    </source>
</evidence>
<feature type="region of interest" description="Disordered" evidence="12">
    <location>
        <begin position="162"/>
        <end position="266"/>
    </location>
</feature>
<evidence type="ECO:0000256" key="10">
    <source>
        <dbReference type="PIRSR" id="PIRSR601461-1"/>
    </source>
</evidence>
<comment type="similarity">
    <text evidence="2 11">Belongs to the peptidase A1 family.</text>
</comment>
<evidence type="ECO:0000256" key="7">
    <source>
        <dbReference type="ARBA" id="ARBA00022801"/>
    </source>
</evidence>
<dbReference type="SUPFAM" id="SSF50630">
    <property type="entry name" value="Acid proteases"/>
    <property type="match status" value="1"/>
</dbReference>
<name>A0A2A9P681_OPHUN</name>
<evidence type="ECO:0000256" key="11">
    <source>
        <dbReference type="RuleBase" id="RU000454"/>
    </source>
</evidence>
<evidence type="ECO:0000256" key="3">
    <source>
        <dbReference type="ARBA" id="ARBA00022525"/>
    </source>
</evidence>
<feature type="domain" description="Peptidase A1" evidence="14">
    <location>
        <begin position="263"/>
        <end position="594"/>
    </location>
</feature>
<accession>A0A2A9P681</accession>
<keyword evidence="4 11" id="KW-0645">Protease</keyword>
<dbReference type="InterPro" id="IPR033121">
    <property type="entry name" value="PEPTIDASE_A1"/>
</dbReference>
<evidence type="ECO:0000313" key="15">
    <source>
        <dbReference type="EMBL" id="PFH56704.1"/>
    </source>
</evidence>
<dbReference type="STRING" id="268505.A0A2A9P681"/>
<dbReference type="GO" id="GO:0006508">
    <property type="term" value="P:proteolysis"/>
    <property type="evidence" value="ECO:0007669"/>
    <property type="project" value="UniProtKB-KW"/>
</dbReference>
<dbReference type="FunFam" id="2.40.70.10:FF:000024">
    <property type="entry name" value="Endothiapepsin"/>
    <property type="match status" value="1"/>
</dbReference>
<feature type="compositionally biased region" description="Basic and acidic residues" evidence="12">
    <location>
        <begin position="81"/>
        <end position="111"/>
    </location>
</feature>
<dbReference type="InterPro" id="IPR034163">
    <property type="entry name" value="Aspergillopepsin-like_cat_dom"/>
</dbReference>
<feature type="active site" evidence="10">
    <location>
        <position position="279"/>
    </location>
</feature>
<dbReference type="FunFam" id="2.40.70.10:FF:000026">
    <property type="entry name" value="Endothiapepsin"/>
    <property type="match status" value="1"/>
</dbReference>
<evidence type="ECO:0000256" key="6">
    <source>
        <dbReference type="ARBA" id="ARBA00022750"/>
    </source>
</evidence>
<feature type="region of interest" description="Disordered" evidence="12">
    <location>
        <begin position="293"/>
        <end position="312"/>
    </location>
</feature>
<comment type="caution">
    <text evidence="15">The sequence shown here is derived from an EMBL/GenBank/DDBJ whole genome shotgun (WGS) entry which is preliminary data.</text>
</comment>
<evidence type="ECO:0000256" key="13">
    <source>
        <dbReference type="SAM" id="SignalP"/>
    </source>
</evidence>
<evidence type="ECO:0000256" key="12">
    <source>
        <dbReference type="SAM" id="MobiDB-lite"/>
    </source>
</evidence>